<dbReference type="GO" id="GO:0009252">
    <property type="term" value="P:peptidoglycan biosynthetic process"/>
    <property type="evidence" value="ECO:0007669"/>
    <property type="project" value="UniProtKB-UniPathway"/>
</dbReference>
<dbReference type="InterPro" id="IPR004101">
    <property type="entry name" value="Mur_ligase_C"/>
</dbReference>
<keyword evidence="3" id="KW-1133">Transmembrane helix</keyword>
<dbReference type="GO" id="GO:0005524">
    <property type="term" value="F:ATP binding"/>
    <property type="evidence" value="ECO:0007669"/>
    <property type="project" value="InterPro"/>
</dbReference>
<dbReference type="GO" id="GO:0016881">
    <property type="term" value="F:acid-amino acid ligase activity"/>
    <property type="evidence" value="ECO:0007669"/>
    <property type="project" value="InterPro"/>
</dbReference>
<dbReference type="InterPro" id="IPR013221">
    <property type="entry name" value="Mur_ligase_cen"/>
</dbReference>
<evidence type="ECO:0000256" key="2">
    <source>
        <dbReference type="RuleBase" id="RU004135"/>
    </source>
</evidence>
<dbReference type="GO" id="GO:0051301">
    <property type="term" value="P:cell division"/>
    <property type="evidence" value="ECO:0007669"/>
    <property type="project" value="UniProtKB-KW"/>
</dbReference>
<feature type="domain" description="Mur ligase central" evidence="5">
    <location>
        <begin position="53"/>
        <end position="263"/>
    </location>
</feature>
<feature type="domain" description="Mur ligase C-terminal" evidence="4">
    <location>
        <begin position="286"/>
        <end position="424"/>
    </location>
</feature>
<dbReference type="UniPathway" id="UPA00219"/>
<dbReference type="NCBIfam" id="TIGR01085">
    <property type="entry name" value="murE"/>
    <property type="match status" value="1"/>
</dbReference>
<dbReference type="Gene3D" id="3.90.190.20">
    <property type="entry name" value="Mur ligase, C-terminal domain"/>
    <property type="match status" value="1"/>
</dbReference>
<dbReference type="GO" id="GO:0005737">
    <property type="term" value="C:cytoplasm"/>
    <property type="evidence" value="ECO:0007669"/>
    <property type="project" value="UniProtKB-SubCell"/>
</dbReference>
<keyword evidence="2" id="KW-0132">Cell division</keyword>
<gene>
    <name evidence="6" type="ORF">COU03_00660</name>
</gene>
<accession>A0A2H0UY57</accession>
<keyword evidence="2" id="KW-0131">Cell cycle</keyword>
<comment type="caution">
    <text evidence="6">The sequence shown here is derived from an EMBL/GenBank/DDBJ whole genome shotgun (WGS) entry which is preliminary data.</text>
</comment>
<evidence type="ECO:0000256" key="3">
    <source>
        <dbReference type="SAM" id="Phobius"/>
    </source>
</evidence>
<evidence type="ECO:0000313" key="7">
    <source>
        <dbReference type="Proteomes" id="UP000228906"/>
    </source>
</evidence>
<sequence length="455" mass="51556">MFFLVYGKNRVMIKKLVKKIMPGFIIGWYHFLVAFFGALTCGFPSRKIKVIGITGTNGKTTTATLMAAVLETAGYKVAVASSIKFKIGNKEKENTLKMTMPGRAILQKFLREAVKAKCDYAIIEATSEGVLQHRHRFINWQIMIFTNLSPEHIERHKGFENYKKAKGEYFELCKNIHIINSDDANAEYFLQFPSQQKFLFSLNLDLLNTSLLKSREVLTPRVVFGENVKEEKDGLYFDIQNKNFYLPLIGKFNVYNALAAVCLGLSQGVSLEICQKALAKADGAPGRMEEVIKWPFKVIVDYAFTPNALEQVYQSLKPKQESQKLICLLGACGGGRDKWKRPVLGQIAAKYCDEIIITNEDPYDENPMDIINQVAQGTKREEGAKLLPERKELRSFLILDRRAAIRKALELAKAGDIVVATGKGCEPWICQTNGRKIPWDDRQVAREEFQAIYKK</sequence>
<dbReference type="PANTHER" id="PTHR23135">
    <property type="entry name" value="MUR LIGASE FAMILY MEMBER"/>
    <property type="match status" value="1"/>
</dbReference>
<evidence type="ECO:0000313" key="6">
    <source>
        <dbReference type="EMBL" id="PIR91753.1"/>
    </source>
</evidence>
<evidence type="ECO:0000259" key="5">
    <source>
        <dbReference type="Pfam" id="PF08245"/>
    </source>
</evidence>
<reference evidence="7" key="1">
    <citation type="submission" date="2017-09" db="EMBL/GenBank/DDBJ databases">
        <title>Depth-based differentiation of microbial function through sediment-hosted aquifers and enrichment of novel symbionts in the deep terrestrial subsurface.</title>
        <authorList>
            <person name="Probst A.J."/>
            <person name="Ladd B."/>
            <person name="Jarett J.K."/>
            <person name="Geller-Mcgrath D.E."/>
            <person name="Sieber C.M.K."/>
            <person name="Emerson J.B."/>
            <person name="Anantharaman K."/>
            <person name="Thomas B.C."/>
            <person name="Malmstrom R."/>
            <person name="Stieglmeier M."/>
            <person name="Klingl A."/>
            <person name="Woyke T."/>
            <person name="Ryan C.M."/>
            <person name="Banfield J.F."/>
        </authorList>
    </citation>
    <scope>NUCLEOTIDE SEQUENCE [LARGE SCALE GENOMIC DNA]</scope>
</reference>
<dbReference type="Proteomes" id="UP000228906">
    <property type="component" value="Unassembled WGS sequence"/>
</dbReference>
<comment type="similarity">
    <text evidence="1">Belongs to the MurCDEF family. MurE subfamily.</text>
</comment>
<evidence type="ECO:0008006" key="8">
    <source>
        <dbReference type="Google" id="ProtNLM"/>
    </source>
</evidence>
<dbReference type="Pfam" id="PF02875">
    <property type="entry name" value="Mur_ligase_C"/>
    <property type="match status" value="1"/>
</dbReference>
<dbReference type="PANTHER" id="PTHR23135:SF4">
    <property type="entry name" value="UDP-N-ACETYLMURAMOYL-L-ALANYL-D-GLUTAMATE--2,6-DIAMINOPIMELATE LIGASE MURE HOMOLOG, CHLOROPLASTIC"/>
    <property type="match status" value="1"/>
</dbReference>
<dbReference type="GO" id="GO:0008360">
    <property type="term" value="P:regulation of cell shape"/>
    <property type="evidence" value="ECO:0007669"/>
    <property type="project" value="UniProtKB-KW"/>
</dbReference>
<dbReference type="InterPro" id="IPR005761">
    <property type="entry name" value="UDP-N-AcMur-Glu-dNH2Pim_ligase"/>
</dbReference>
<keyword evidence="2" id="KW-0133">Cell shape</keyword>
<organism evidence="6 7">
    <name type="scientific">bacterium (Candidatus Gribaldobacteria) CG10_big_fil_rev_8_21_14_0_10_41_12</name>
    <dbReference type="NCBI Taxonomy" id="2014277"/>
    <lineage>
        <taxon>Bacteria</taxon>
        <taxon>Candidatus Gribaldobacteria</taxon>
    </lineage>
</organism>
<dbReference type="InterPro" id="IPR036615">
    <property type="entry name" value="Mur_ligase_C_dom_sf"/>
</dbReference>
<keyword evidence="2" id="KW-0961">Cell wall biogenesis/degradation</keyword>
<comment type="pathway">
    <text evidence="2">Cell wall biogenesis; peptidoglycan biosynthesis.</text>
</comment>
<keyword evidence="3" id="KW-0472">Membrane</keyword>
<dbReference type="Pfam" id="PF08245">
    <property type="entry name" value="Mur_ligase_M"/>
    <property type="match status" value="1"/>
</dbReference>
<protein>
    <recommendedName>
        <fullName evidence="8">UDP-N-acetylmuramoyl-L-alanyl-D-glutamate--2, 6-diaminopimelate ligase</fullName>
    </recommendedName>
</protein>
<keyword evidence="2" id="KW-0573">Peptidoglycan synthesis</keyword>
<keyword evidence="3" id="KW-0812">Transmembrane</keyword>
<name>A0A2H0UY57_9BACT</name>
<dbReference type="SUPFAM" id="SSF53244">
    <property type="entry name" value="MurD-like peptide ligases, peptide-binding domain"/>
    <property type="match status" value="1"/>
</dbReference>
<comment type="subcellular location">
    <subcellularLocation>
        <location evidence="2">Cytoplasm</location>
    </subcellularLocation>
</comment>
<dbReference type="AlphaFoldDB" id="A0A2H0UY57"/>
<dbReference type="Gene3D" id="3.40.1190.10">
    <property type="entry name" value="Mur-like, catalytic domain"/>
    <property type="match status" value="1"/>
</dbReference>
<proteinExistence type="inferred from homology"/>
<evidence type="ECO:0000259" key="4">
    <source>
        <dbReference type="Pfam" id="PF02875"/>
    </source>
</evidence>
<dbReference type="InterPro" id="IPR036565">
    <property type="entry name" value="Mur-like_cat_sf"/>
</dbReference>
<dbReference type="GO" id="GO:0071555">
    <property type="term" value="P:cell wall organization"/>
    <property type="evidence" value="ECO:0007669"/>
    <property type="project" value="UniProtKB-KW"/>
</dbReference>
<dbReference type="EMBL" id="PFAV01000011">
    <property type="protein sequence ID" value="PIR91753.1"/>
    <property type="molecule type" value="Genomic_DNA"/>
</dbReference>
<feature type="transmembrane region" description="Helical" evidence="3">
    <location>
        <begin position="20"/>
        <end position="39"/>
    </location>
</feature>
<evidence type="ECO:0000256" key="1">
    <source>
        <dbReference type="ARBA" id="ARBA00005898"/>
    </source>
</evidence>
<dbReference type="SUPFAM" id="SSF53623">
    <property type="entry name" value="MurD-like peptide ligases, catalytic domain"/>
    <property type="match status" value="1"/>
</dbReference>